<comment type="caution">
    <text evidence="1">The sequence shown here is derived from an EMBL/GenBank/DDBJ whole genome shotgun (WGS) entry which is preliminary data.</text>
</comment>
<dbReference type="AlphaFoldDB" id="A0A7J3ZKT4"/>
<reference evidence="1" key="1">
    <citation type="journal article" date="2020" name="mSystems">
        <title>Genome- and Community-Level Interaction Insights into Carbon Utilization and Element Cycling Functions of Hydrothermarchaeota in Hydrothermal Sediment.</title>
        <authorList>
            <person name="Zhou Z."/>
            <person name="Liu Y."/>
            <person name="Xu W."/>
            <person name="Pan J."/>
            <person name="Luo Z.H."/>
            <person name="Li M."/>
        </authorList>
    </citation>
    <scope>NUCLEOTIDE SEQUENCE [LARGE SCALE GENOMIC DNA]</scope>
    <source>
        <strain evidence="1">SpSt-1116</strain>
    </source>
</reference>
<name>A0A7J3ZKT4_9CREN</name>
<accession>A0A7J3ZKT4</accession>
<evidence type="ECO:0000313" key="1">
    <source>
        <dbReference type="EMBL" id="HHQ80663.1"/>
    </source>
</evidence>
<gene>
    <name evidence="1" type="ORF">ENM78_04355</name>
</gene>
<proteinExistence type="predicted"/>
<protein>
    <submittedName>
        <fullName evidence="1">Uncharacterized protein</fullName>
    </submittedName>
</protein>
<sequence length="411" mass="46097">MNAGAFNATGFWNLELIVRYLARNTRVASIDRKEGFNLAYYSASGRVVWVNCKSDMSLWFRGVKPHRVSSWTPLEFGVKCNSLEPESLLSPCPWMVTLYDVVAQDGVVDIRQTVLNGMGSHHAREAVRELTAGLKSLQDVRLDGIVEHDNTLKIRLKHHVLELDVPSKPRVQGAPIGNMQALVVAEETVALRLQEGLALFLKGSEVEMSVPLEVQNPRAYWMQPFAVVKDFVGSGERVSSNMVAVETPSSTLAIASPKPIDAEIEGSALHLRVRDRAILRSTARLDHAIIRAWFGLLKEPRRARALIPVVRIGPYPAIPFRAEVECEGRRRFKFNLLLVNLLWTDTTLAITVKPPFYFREARILGPRDSLNIKPARPNTITLPLPSYDAVEVEVLVDRRMDLRGMLERGKP</sequence>
<organism evidence="1">
    <name type="scientific">Fervidicoccus fontis</name>
    <dbReference type="NCBI Taxonomy" id="683846"/>
    <lineage>
        <taxon>Archaea</taxon>
        <taxon>Thermoproteota</taxon>
        <taxon>Thermoprotei</taxon>
        <taxon>Fervidicoccales</taxon>
        <taxon>Fervidicoccaceae</taxon>
        <taxon>Fervidicoccus</taxon>
    </lineage>
</organism>
<dbReference type="EMBL" id="DRZC01000062">
    <property type="protein sequence ID" value="HHQ80663.1"/>
    <property type="molecule type" value="Genomic_DNA"/>
</dbReference>